<keyword evidence="4" id="KW-1185">Reference proteome</keyword>
<protein>
    <recommendedName>
        <fullName evidence="5">Glycosyltransferase Family 25</fullName>
    </recommendedName>
</protein>
<evidence type="ECO:0000256" key="2">
    <source>
        <dbReference type="SAM" id="Phobius"/>
    </source>
</evidence>
<dbReference type="AlphaFoldDB" id="A0AAE0N3Y2"/>
<keyword evidence="2" id="KW-0472">Membrane</keyword>
<accession>A0AAE0N3Y2</accession>
<proteinExistence type="predicted"/>
<keyword evidence="2" id="KW-0812">Transmembrane</keyword>
<evidence type="ECO:0000256" key="1">
    <source>
        <dbReference type="SAM" id="MobiDB-lite"/>
    </source>
</evidence>
<sequence length="403" mass="45059">MSSILRRPLLRARHLVVVVILVFLVCRLWIYPPPLSHSWLSLPGNRKAAVVPTNSTLGFGRIYVISKEDSPRRPGLLQAANVTELDLTIPVQPTWTKVDLEGHDGIGRGSVLAWLGHLHSLRQFVESGVETALFFEDDVDWDIRLRSMQAPLVATAVRTLLAPKPDPTGSLNTDAHPNSRSDPKRYPYGDPAAWDLLYLGHCGDYWHSTGDGFEKGHVKPEDLTARPHISFNDSSVPDPNNLHPWTASLLENLGVPPRTRLVHSSVFPLCTFAYAVTRDAAKHMLKHLSLEARADDVVAYDVAILHQCRSSSGLRCWTINPELFHHMPGKSMISGIDNHSNIPPVDATGREQAEIRHESPNIDCGFWSGAFSFKPNDKRRLNHLRREVGRKGRCLKPGRDLPY</sequence>
<dbReference type="EMBL" id="JAULSW010000009">
    <property type="protein sequence ID" value="KAK3369941.1"/>
    <property type="molecule type" value="Genomic_DNA"/>
</dbReference>
<feature type="transmembrane region" description="Helical" evidence="2">
    <location>
        <begin position="12"/>
        <end position="31"/>
    </location>
</feature>
<feature type="region of interest" description="Disordered" evidence="1">
    <location>
        <begin position="163"/>
        <end position="184"/>
    </location>
</feature>
<evidence type="ECO:0000313" key="4">
    <source>
        <dbReference type="Proteomes" id="UP001285441"/>
    </source>
</evidence>
<gene>
    <name evidence="3" type="ORF">B0H63DRAFT_304532</name>
</gene>
<evidence type="ECO:0008006" key="5">
    <source>
        <dbReference type="Google" id="ProtNLM"/>
    </source>
</evidence>
<dbReference type="Proteomes" id="UP001285441">
    <property type="component" value="Unassembled WGS sequence"/>
</dbReference>
<reference evidence="3" key="1">
    <citation type="journal article" date="2023" name="Mol. Phylogenet. Evol.">
        <title>Genome-scale phylogeny and comparative genomics of the fungal order Sordariales.</title>
        <authorList>
            <person name="Hensen N."/>
            <person name="Bonometti L."/>
            <person name="Westerberg I."/>
            <person name="Brannstrom I.O."/>
            <person name="Guillou S."/>
            <person name="Cros-Aarteil S."/>
            <person name="Calhoun S."/>
            <person name="Haridas S."/>
            <person name="Kuo A."/>
            <person name="Mondo S."/>
            <person name="Pangilinan J."/>
            <person name="Riley R."/>
            <person name="LaButti K."/>
            <person name="Andreopoulos B."/>
            <person name="Lipzen A."/>
            <person name="Chen C."/>
            <person name="Yan M."/>
            <person name="Daum C."/>
            <person name="Ng V."/>
            <person name="Clum A."/>
            <person name="Steindorff A."/>
            <person name="Ohm R.A."/>
            <person name="Martin F."/>
            <person name="Silar P."/>
            <person name="Natvig D.O."/>
            <person name="Lalanne C."/>
            <person name="Gautier V."/>
            <person name="Ament-Velasquez S.L."/>
            <person name="Kruys A."/>
            <person name="Hutchinson M.I."/>
            <person name="Powell A.J."/>
            <person name="Barry K."/>
            <person name="Miller A.N."/>
            <person name="Grigoriev I.V."/>
            <person name="Debuchy R."/>
            <person name="Gladieux P."/>
            <person name="Hiltunen Thoren M."/>
            <person name="Johannesson H."/>
        </authorList>
    </citation>
    <scope>NUCLEOTIDE SEQUENCE</scope>
    <source>
        <strain evidence="3">CBS 232.78</strain>
    </source>
</reference>
<organism evidence="3 4">
    <name type="scientific">Podospora didyma</name>
    <dbReference type="NCBI Taxonomy" id="330526"/>
    <lineage>
        <taxon>Eukaryota</taxon>
        <taxon>Fungi</taxon>
        <taxon>Dikarya</taxon>
        <taxon>Ascomycota</taxon>
        <taxon>Pezizomycotina</taxon>
        <taxon>Sordariomycetes</taxon>
        <taxon>Sordariomycetidae</taxon>
        <taxon>Sordariales</taxon>
        <taxon>Podosporaceae</taxon>
        <taxon>Podospora</taxon>
    </lineage>
</organism>
<evidence type="ECO:0000313" key="3">
    <source>
        <dbReference type="EMBL" id="KAK3369941.1"/>
    </source>
</evidence>
<comment type="caution">
    <text evidence="3">The sequence shown here is derived from an EMBL/GenBank/DDBJ whole genome shotgun (WGS) entry which is preliminary data.</text>
</comment>
<reference evidence="3" key="2">
    <citation type="submission" date="2023-06" db="EMBL/GenBank/DDBJ databases">
        <authorList>
            <consortium name="Lawrence Berkeley National Laboratory"/>
            <person name="Haridas S."/>
            <person name="Hensen N."/>
            <person name="Bonometti L."/>
            <person name="Westerberg I."/>
            <person name="Brannstrom I.O."/>
            <person name="Guillou S."/>
            <person name="Cros-Aarteil S."/>
            <person name="Calhoun S."/>
            <person name="Kuo A."/>
            <person name="Mondo S."/>
            <person name="Pangilinan J."/>
            <person name="Riley R."/>
            <person name="LaButti K."/>
            <person name="Andreopoulos B."/>
            <person name="Lipzen A."/>
            <person name="Chen C."/>
            <person name="Yanf M."/>
            <person name="Daum C."/>
            <person name="Ng V."/>
            <person name="Clum A."/>
            <person name="Steindorff A."/>
            <person name="Ohm R."/>
            <person name="Martin F."/>
            <person name="Silar P."/>
            <person name="Natvig D."/>
            <person name="Lalanne C."/>
            <person name="Gautier V."/>
            <person name="Ament-velasquez S.L."/>
            <person name="Kruys A."/>
            <person name="Hutchinson M.I."/>
            <person name="Powell A.J."/>
            <person name="Barry K."/>
            <person name="Miller A.N."/>
            <person name="Grigoriev I.V."/>
            <person name="Debuchy R."/>
            <person name="Gladieux P."/>
            <person name="Thoren M.H."/>
            <person name="Johannesson H."/>
        </authorList>
    </citation>
    <scope>NUCLEOTIDE SEQUENCE</scope>
    <source>
        <strain evidence="3">CBS 232.78</strain>
    </source>
</reference>
<name>A0AAE0N3Y2_9PEZI</name>
<keyword evidence="2" id="KW-1133">Transmembrane helix</keyword>